<feature type="compositionally biased region" description="Pro residues" evidence="2">
    <location>
        <begin position="157"/>
        <end position="172"/>
    </location>
</feature>
<evidence type="ECO:0000313" key="6">
    <source>
        <dbReference type="Proteomes" id="UP000002605"/>
    </source>
</evidence>
<dbReference type="VEuPathDB" id="FungiDB:CD36_24050"/>
<evidence type="ECO:0000313" key="5">
    <source>
        <dbReference type="EMBL" id="CAX44185.1"/>
    </source>
</evidence>
<keyword evidence="6" id="KW-1185">Reference proteome</keyword>
<dbReference type="GeneID" id="8046412"/>
<evidence type="ECO:0000313" key="4">
    <source>
        <dbReference type="CGD" id="CAL0000165285"/>
    </source>
</evidence>
<dbReference type="KEGG" id="cdu:CD36_24050"/>
<proteinExistence type="inferred from homology"/>
<dbReference type="RefSeq" id="XP_002418879.1">
    <property type="nucleotide sequence ID" value="XM_002418834.1"/>
</dbReference>
<dbReference type="OrthoDB" id="68090at2759"/>
<dbReference type="Pfam" id="PF08577">
    <property type="entry name" value="PI31_Prot_C"/>
    <property type="match status" value="1"/>
</dbReference>
<name>B9WCR2_CANDC</name>
<feature type="compositionally biased region" description="Polar residues" evidence="2">
    <location>
        <begin position="177"/>
        <end position="190"/>
    </location>
</feature>
<accession>B9WCR2</accession>
<dbReference type="AlphaFoldDB" id="B9WCR2"/>
<organism evidence="5 6">
    <name type="scientific">Candida dubliniensis (strain CD36 / ATCC MYA-646 / CBS 7987 / NCPF 3949 / NRRL Y-17841)</name>
    <name type="common">Yeast</name>
    <dbReference type="NCBI Taxonomy" id="573826"/>
    <lineage>
        <taxon>Eukaryota</taxon>
        <taxon>Fungi</taxon>
        <taxon>Dikarya</taxon>
        <taxon>Ascomycota</taxon>
        <taxon>Saccharomycotina</taxon>
        <taxon>Pichiomycetes</taxon>
        <taxon>Debaryomycetaceae</taxon>
        <taxon>Candida/Lodderomyces clade</taxon>
        <taxon>Candida</taxon>
    </lineage>
</organism>
<feature type="compositionally biased region" description="Polar residues" evidence="2">
    <location>
        <begin position="216"/>
        <end position="228"/>
    </location>
</feature>
<evidence type="ECO:0000256" key="1">
    <source>
        <dbReference type="ARBA" id="ARBA00006405"/>
    </source>
</evidence>
<dbReference type="EMBL" id="FM992689">
    <property type="protein sequence ID" value="CAX44185.1"/>
    <property type="molecule type" value="Genomic_DNA"/>
</dbReference>
<feature type="region of interest" description="Disordered" evidence="2">
    <location>
        <begin position="274"/>
        <end position="334"/>
    </location>
</feature>
<sequence>MTINNYFQLTFYLVSQYMSEIYPTSQGFKQVQFTDDTKLKQVKLFKGEEQLLILSFTEISETQSLVNVLNIAGRLDNALINWEWFITGSNDSIKFPIDDDNNNNNKEIPQDLIEKFKTKFRLLVDDEKVSSIFSNTSSKGPIIEEHTDSESIRSPTPELPYNPPPPPPPPQAPTSAHPDNSIFTGSSAPAPTTKRPSDMPDFDDEYEIKSPPPPLTNQLGRGNNNNVVPSIGSDDLNPPGIPQHPTLTPFIDPLQNSQNHHQGMYPALDHPIFGQRQQQQQQGPNSRAPPGARFDDPFGGSSSEGPFGGPSGGPFGGSSGGPFGGSSGGHFGGI</sequence>
<protein>
    <recommendedName>
        <fullName evidence="3">PI31 proteasome regulator C-terminal domain-containing protein</fullName>
    </recommendedName>
</protein>
<dbReference type="HOGENOM" id="CLU_918356_0_0_1"/>
<feature type="compositionally biased region" description="Basic and acidic residues" evidence="2">
    <location>
        <begin position="142"/>
        <end position="151"/>
    </location>
</feature>
<evidence type="ECO:0000256" key="2">
    <source>
        <dbReference type="SAM" id="MobiDB-lite"/>
    </source>
</evidence>
<dbReference type="eggNOG" id="ENOG502SE4N">
    <property type="taxonomic scope" value="Eukaryota"/>
</dbReference>
<feature type="compositionally biased region" description="Gly residues" evidence="2">
    <location>
        <begin position="306"/>
        <end position="334"/>
    </location>
</feature>
<gene>
    <name evidence="4" type="ordered locus">Cd36_24050</name>
    <name evidence="5" type="ORF">CD36_24050</name>
</gene>
<comment type="similarity">
    <text evidence="1">Belongs to the proteasome inhibitor PI31 family.</text>
</comment>
<evidence type="ECO:0000259" key="3">
    <source>
        <dbReference type="Pfam" id="PF08577"/>
    </source>
</evidence>
<feature type="region of interest" description="Disordered" evidence="2">
    <location>
        <begin position="134"/>
        <end position="249"/>
    </location>
</feature>
<dbReference type="CGD" id="CAL0000165285">
    <property type="gene designation" value="Cd36_24050"/>
</dbReference>
<feature type="domain" description="PI31 proteasome regulator C-terminal" evidence="3">
    <location>
        <begin position="231"/>
        <end position="299"/>
    </location>
</feature>
<dbReference type="InterPro" id="IPR013886">
    <property type="entry name" value="PI31_Prot_C"/>
</dbReference>
<dbReference type="Proteomes" id="UP000002605">
    <property type="component" value="Chromosome 2"/>
</dbReference>
<reference evidence="5 6" key="1">
    <citation type="journal article" date="2009" name="Genome Res.">
        <title>Comparative genomics of the fungal pathogens Candida dubliniensis and Candida albicans.</title>
        <authorList>
            <person name="Jackson A.P."/>
            <person name="Gamble J.A."/>
            <person name="Yeomans T."/>
            <person name="Moran G.P."/>
            <person name="Saunders D."/>
            <person name="Harris D."/>
            <person name="Aslett M."/>
            <person name="Barrell J.F."/>
            <person name="Butler G."/>
            <person name="Citiulo F."/>
            <person name="Coleman D.C."/>
            <person name="de Groot P.W.J."/>
            <person name="Goodwin T.J."/>
            <person name="Quail M.A."/>
            <person name="McQuillan J."/>
            <person name="Munro C.A."/>
            <person name="Pain A."/>
            <person name="Poulter R.T."/>
            <person name="Rajandream M.A."/>
            <person name="Renauld H."/>
            <person name="Spiering M.J."/>
            <person name="Tivey A."/>
            <person name="Gow N.A.R."/>
            <person name="Barrell B."/>
            <person name="Sullivan D.J."/>
            <person name="Berriman M."/>
        </authorList>
    </citation>
    <scope>NUCLEOTIDE SEQUENCE [LARGE SCALE GENOMIC DNA]</scope>
    <source>
        <strain evidence="6">CD36 / ATCC MYA-646 / CBS 7987 / NCPF 3949 / NRRL Y-17841</strain>
    </source>
</reference>